<dbReference type="PROSITE" id="PS50014">
    <property type="entry name" value="BROMODOMAIN_2"/>
    <property type="match status" value="2"/>
</dbReference>
<evidence type="ECO:0000256" key="1">
    <source>
        <dbReference type="ARBA" id="ARBA00023117"/>
    </source>
</evidence>
<feature type="domain" description="Bromo" evidence="4">
    <location>
        <begin position="339"/>
        <end position="411"/>
    </location>
</feature>
<dbReference type="OrthoDB" id="784962at2759"/>
<keyword evidence="7" id="KW-1185">Reference proteome</keyword>
<gene>
    <name evidence="6" type="primary">TPHA0B02160</name>
    <name evidence="6" type="ordered locus">TPHA_0B02160</name>
</gene>
<feature type="region of interest" description="Disordered" evidence="3">
    <location>
        <begin position="602"/>
        <end position="638"/>
    </location>
</feature>
<dbReference type="GO" id="GO:0140008">
    <property type="term" value="F:histone H4 reader activity"/>
    <property type="evidence" value="ECO:0007669"/>
    <property type="project" value="EnsemblFungi"/>
</dbReference>
<dbReference type="GO" id="GO:0009301">
    <property type="term" value="P:snRNA transcription"/>
    <property type="evidence" value="ECO:0007669"/>
    <property type="project" value="EnsemblFungi"/>
</dbReference>
<dbReference type="AlphaFoldDB" id="G8BPF7"/>
<feature type="region of interest" description="Disordered" evidence="3">
    <location>
        <begin position="263"/>
        <end position="315"/>
    </location>
</feature>
<dbReference type="GO" id="GO:1905168">
    <property type="term" value="P:positive regulation of double-strand break repair via homologous recombination"/>
    <property type="evidence" value="ECO:0007669"/>
    <property type="project" value="EnsemblFungi"/>
</dbReference>
<dbReference type="PRINTS" id="PR00503">
    <property type="entry name" value="BROMODOMAIN"/>
</dbReference>
<dbReference type="InterPro" id="IPR050935">
    <property type="entry name" value="Bromo_chromatin_reader"/>
</dbReference>
<dbReference type="GO" id="GO:0090054">
    <property type="term" value="P:regulation of silent mating-type cassette heterochromatin formation"/>
    <property type="evidence" value="ECO:0007669"/>
    <property type="project" value="EnsemblFungi"/>
</dbReference>
<feature type="region of interest" description="Disordered" evidence="3">
    <location>
        <begin position="133"/>
        <end position="162"/>
    </location>
</feature>
<dbReference type="SMART" id="SM00297">
    <property type="entry name" value="BROMO"/>
    <property type="match status" value="2"/>
</dbReference>
<dbReference type="PROSITE" id="PS51525">
    <property type="entry name" value="NET"/>
    <property type="match status" value="1"/>
</dbReference>
<reference evidence="6 7" key="1">
    <citation type="journal article" date="2011" name="Proc. Natl. Acad. Sci. U.S.A.">
        <title>Evolutionary erosion of yeast sex chromosomes by mating-type switching accidents.</title>
        <authorList>
            <person name="Gordon J.L."/>
            <person name="Armisen D."/>
            <person name="Proux-Wera E."/>
            <person name="Oheigeartaigh S.S."/>
            <person name="Byrne K.P."/>
            <person name="Wolfe K.H."/>
        </authorList>
    </citation>
    <scope>NUCLEOTIDE SEQUENCE [LARGE SCALE GENOMIC DNA]</scope>
    <source>
        <strain evidence="7">ATCC 24235 / CBS 4417 / NBRC 1672 / NRRL Y-8282 / UCD 70-5</strain>
    </source>
</reference>
<dbReference type="GO" id="GO:0140006">
    <property type="term" value="F:histone H3 reader activity"/>
    <property type="evidence" value="ECO:0007669"/>
    <property type="project" value="EnsemblFungi"/>
</dbReference>
<evidence type="ECO:0000256" key="2">
    <source>
        <dbReference type="PROSITE-ProRule" id="PRU00035"/>
    </source>
</evidence>
<feature type="domain" description="NET" evidence="5">
    <location>
        <begin position="524"/>
        <end position="604"/>
    </location>
</feature>
<feature type="region of interest" description="Disordered" evidence="3">
    <location>
        <begin position="1"/>
        <end position="43"/>
    </location>
</feature>
<dbReference type="InterPro" id="IPR001487">
    <property type="entry name" value="Bromodomain"/>
</dbReference>
<protein>
    <recommendedName>
        <fullName evidence="8">Bromo domain-containing protein</fullName>
    </recommendedName>
</protein>
<feature type="region of interest" description="Disordered" evidence="3">
    <location>
        <begin position="495"/>
        <end position="529"/>
    </location>
</feature>
<feature type="compositionally biased region" description="Acidic residues" evidence="3">
    <location>
        <begin position="680"/>
        <end position="690"/>
    </location>
</feature>
<evidence type="ECO:0000259" key="5">
    <source>
        <dbReference type="PROSITE" id="PS51525"/>
    </source>
</evidence>
<dbReference type="Gene3D" id="1.20.920.10">
    <property type="entry name" value="Bromodomain-like"/>
    <property type="match status" value="2"/>
</dbReference>
<dbReference type="Pfam" id="PF00439">
    <property type="entry name" value="Bromodomain"/>
    <property type="match status" value="2"/>
</dbReference>
<dbReference type="SUPFAM" id="SSF47370">
    <property type="entry name" value="Bromodomain"/>
    <property type="match status" value="2"/>
</dbReference>
<sequence>MTEEIQPALNDVSSSVTMNDNLETLDTNTNSDLSAHLDEPGKKMKMENGNIVVAVSASVASPTPSNTAENDMVLESEVSNVDVENSKNLPASPVSEAPKPLDNQNEDDNQSNTTSLEASGAIDDGDAAASAIDYTNIPPAPAPPAEPDMNNLPANPIPKHQQKHALMSIKAVKRLKDAKPFLLPVDPVALNIPHYYNKIQRPMDLMTIEKKLTVDAYDSPEKITEDFNLMVQNCIVFNGPTSGIAQMARNIQAAYEKHMLNMPSKDSEPLKQTRKRKQDEDAPVIIRRAQTHNGRPKREIHPPKSKDIYPVENEKPKSKKLQQAMRFCQGIVKELTSKKYASFNYPFLEPVDPVAMNIPTYFDYVKDPMDLSTVTKKLNNWEYKSLEEFESDVKLVFHNCYAFNPDGTIVNMMGHRLEEIFNAKWVDRPIFEDYDTDEEIEREEYSASDVEDSEESESEIDESSITNPAIQYIEEQLARMKVELQQLKKQELDKIRKERRLARGTKKPRGKRGRNKSRGSSGSRSGKKKFKTVVTYEMKKIITEKINDLSPSKLEKAVNIIKKSMPDLGEDDEVELDLDTLSNSTLLTLYNTFFRVYDTTNNGSARNAVGSPMSPSNGLGGHSKKKRSKALSEEQQSKQIEKIKSKLAILDGASPLSQQNSPLSNGNVQTAYLSGSSSSGDDESSESEEE</sequence>
<dbReference type="Pfam" id="PF17035">
    <property type="entry name" value="BET"/>
    <property type="match status" value="1"/>
</dbReference>
<keyword evidence="1 2" id="KW-0103">Bromodomain</keyword>
<dbReference type="Gene3D" id="1.20.1270.220">
    <property type="match status" value="1"/>
</dbReference>
<dbReference type="PROSITE" id="PS00633">
    <property type="entry name" value="BROMODOMAIN_1"/>
    <property type="match status" value="1"/>
</dbReference>
<dbReference type="GO" id="GO:0003682">
    <property type="term" value="F:chromatin binding"/>
    <property type="evidence" value="ECO:0007669"/>
    <property type="project" value="EnsemblFungi"/>
</dbReference>
<accession>G8BPF7</accession>
<dbReference type="GO" id="GO:0006338">
    <property type="term" value="P:chromatin remodeling"/>
    <property type="evidence" value="ECO:0007669"/>
    <property type="project" value="EnsemblFungi"/>
</dbReference>
<dbReference type="InterPro" id="IPR036427">
    <property type="entry name" value="Bromodomain-like_sf"/>
</dbReference>
<feature type="compositionally biased region" description="Polar residues" evidence="3">
    <location>
        <begin position="655"/>
        <end position="673"/>
    </location>
</feature>
<proteinExistence type="predicted"/>
<dbReference type="PANTHER" id="PTHR22880:SF225">
    <property type="entry name" value="BROMODOMAIN-CONTAINING PROTEIN BET-1-RELATED"/>
    <property type="match status" value="1"/>
</dbReference>
<dbReference type="GO" id="GO:0031452">
    <property type="term" value="P:negative regulation of heterochromatin formation"/>
    <property type="evidence" value="ECO:0007669"/>
    <property type="project" value="EnsemblFungi"/>
</dbReference>
<evidence type="ECO:0000256" key="3">
    <source>
        <dbReference type="SAM" id="MobiDB-lite"/>
    </source>
</evidence>
<dbReference type="eggNOG" id="KOG1474">
    <property type="taxonomic scope" value="Eukaryota"/>
</dbReference>
<dbReference type="CDD" id="cd05499">
    <property type="entry name" value="Bromo_BDF1_2_II"/>
    <property type="match status" value="1"/>
</dbReference>
<evidence type="ECO:0000313" key="7">
    <source>
        <dbReference type="Proteomes" id="UP000005666"/>
    </source>
</evidence>
<dbReference type="InterPro" id="IPR018359">
    <property type="entry name" value="Bromodomain_CS"/>
</dbReference>
<dbReference type="GO" id="GO:0000812">
    <property type="term" value="C:Swr1 complex"/>
    <property type="evidence" value="ECO:0007669"/>
    <property type="project" value="EnsemblFungi"/>
</dbReference>
<evidence type="ECO:0000259" key="4">
    <source>
        <dbReference type="PROSITE" id="PS50014"/>
    </source>
</evidence>
<feature type="region of interest" description="Disordered" evidence="3">
    <location>
        <begin position="653"/>
        <end position="690"/>
    </location>
</feature>
<dbReference type="CDD" id="cd05500">
    <property type="entry name" value="Bromo_BDF1_2_I"/>
    <property type="match status" value="1"/>
</dbReference>
<feature type="compositionally biased region" description="Basic and acidic residues" evidence="3">
    <location>
        <begin position="296"/>
        <end position="315"/>
    </location>
</feature>
<feature type="compositionally biased region" description="Acidic residues" evidence="3">
    <location>
        <begin position="449"/>
        <end position="462"/>
    </location>
</feature>
<dbReference type="KEGG" id="tpf:TPHA_0B02160"/>
<name>G8BPF7_TETPH</name>
<dbReference type="EMBL" id="HE612857">
    <property type="protein sequence ID" value="CCE61888.1"/>
    <property type="molecule type" value="Genomic_DNA"/>
</dbReference>
<dbReference type="PANTHER" id="PTHR22880">
    <property type="entry name" value="FALZ-RELATED BROMODOMAIN-CONTAINING PROTEINS"/>
    <property type="match status" value="1"/>
</dbReference>
<dbReference type="GO" id="GO:0006281">
    <property type="term" value="P:DNA repair"/>
    <property type="evidence" value="ECO:0007669"/>
    <property type="project" value="EnsemblFungi"/>
</dbReference>
<feature type="compositionally biased region" description="Basic residues" evidence="3">
    <location>
        <begin position="497"/>
        <end position="517"/>
    </location>
</feature>
<dbReference type="GO" id="GO:0001094">
    <property type="term" value="F:TFIID-class transcription factor complex binding"/>
    <property type="evidence" value="ECO:0007669"/>
    <property type="project" value="EnsemblFungi"/>
</dbReference>
<feature type="compositionally biased region" description="Low complexity" evidence="3">
    <location>
        <begin position="19"/>
        <end position="33"/>
    </location>
</feature>
<feature type="domain" description="Bromo" evidence="4">
    <location>
        <begin position="173"/>
        <end position="245"/>
    </location>
</feature>
<dbReference type="RefSeq" id="XP_003684322.1">
    <property type="nucleotide sequence ID" value="XM_003684274.1"/>
</dbReference>
<feature type="region of interest" description="Disordered" evidence="3">
    <location>
        <begin position="437"/>
        <end position="465"/>
    </location>
</feature>
<evidence type="ECO:0008006" key="8">
    <source>
        <dbReference type="Google" id="ProtNLM"/>
    </source>
</evidence>
<dbReference type="OMA" id="KMNIPHY"/>
<dbReference type="Proteomes" id="UP000005666">
    <property type="component" value="Chromosome 2"/>
</dbReference>
<dbReference type="InterPro" id="IPR038336">
    <property type="entry name" value="NET_sf"/>
</dbReference>
<organism evidence="6 7">
    <name type="scientific">Tetrapisispora phaffii (strain ATCC 24235 / CBS 4417 / NBRC 1672 / NRRL Y-8282 / UCD 70-5)</name>
    <name type="common">Yeast</name>
    <name type="synonym">Fabospora phaffii</name>
    <dbReference type="NCBI Taxonomy" id="1071381"/>
    <lineage>
        <taxon>Eukaryota</taxon>
        <taxon>Fungi</taxon>
        <taxon>Dikarya</taxon>
        <taxon>Ascomycota</taxon>
        <taxon>Saccharomycotina</taxon>
        <taxon>Saccharomycetes</taxon>
        <taxon>Saccharomycetales</taxon>
        <taxon>Saccharomycetaceae</taxon>
        <taxon>Tetrapisispora</taxon>
    </lineage>
</organism>
<dbReference type="HOGENOM" id="CLU_001499_4_0_1"/>
<dbReference type="GO" id="GO:0001046">
    <property type="term" value="F:core promoter sequence-specific DNA binding"/>
    <property type="evidence" value="ECO:0007669"/>
    <property type="project" value="EnsemblFungi"/>
</dbReference>
<dbReference type="GeneID" id="11534723"/>
<feature type="region of interest" description="Disordered" evidence="3">
    <location>
        <begin position="84"/>
        <end position="119"/>
    </location>
</feature>
<dbReference type="GO" id="GO:0006355">
    <property type="term" value="P:regulation of DNA-templated transcription"/>
    <property type="evidence" value="ECO:0007669"/>
    <property type="project" value="TreeGrafter"/>
</dbReference>
<dbReference type="STRING" id="1071381.G8BPF7"/>
<evidence type="ECO:0000313" key="6">
    <source>
        <dbReference type="EMBL" id="CCE61888.1"/>
    </source>
</evidence>
<dbReference type="InterPro" id="IPR027353">
    <property type="entry name" value="NET_dom"/>
</dbReference>